<reference evidence="1" key="1">
    <citation type="submission" date="2023-04" db="EMBL/GenBank/DDBJ databases">
        <title>Phytophthora fragariaefolia NBRC 109709.</title>
        <authorList>
            <person name="Ichikawa N."/>
            <person name="Sato H."/>
            <person name="Tonouchi N."/>
        </authorList>
    </citation>
    <scope>NUCLEOTIDE SEQUENCE</scope>
    <source>
        <strain evidence="1">NBRC 109709</strain>
    </source>
</reference>
<dbReference type="CDD" id="cd09272">
    <property type="entry name" value="RNase_HI_RT_Ty1"/>
    <property type="match status" value="1"/>
</dbReference>
<dbReference type="SUPFAM" id="SSF56672">
    <property type="entry name" value="DNA/RNA polymerases"/>
    <property type="match status" value="1"/>
</dbReference>
<organism evidence="1 2">
    <name type="scientific">Phytophthora fragariaefolia</name>
    <dbReference type="NCBI Taxonomy" id="1490495"/>
    <lineage>
        <taxon>Eukaryota</taxon>
        <taxon>Sar</taxon>
        <taxon>Stramenopiles</taxon>
        <taxon>Oomycota</taxon>
        <taxon>Peronosporomycetes</taxon>
        <taxon>Peronosporales</taxon>
        <taxon>Peronosporaceae</taxon>
        <taxon>Phytophthora</taxon>
    </lineage>
</organism>
<comment type="caution">
    <text evidence="1">The sequence shown here is derived from an EMBL/GenBank/DDBJ whole genome shotgun (WGS) entry which is preliminary data.</text>
</comment>
<dbReference type="PANTHER" id="PTHR11439">
    <property type="entry name" value="GAG-POL-RELATED RETROTRANSPOSON"/>
    <property type="match status" value="1"/>
</dbReference>
<gene>
    <name evidence="1" type="ORF">Pfra01_002006900</name>
</gene>
<name>A0A9W6Y230_9STRA</name>
<proteinExistence type="predicted"/>
<dbReference type="GO" id="GO:0003676">
    <property type="term" value="F:nucleic acid binding"/>
    <property type="evidence" value="ECO:0007669"/>
    <property type="project" value="InterPro"/>
</dbReference>
<sequence>MSAQQIAAEKFDYRGLVGSLQCLVKGTRPDIANTVRELSKLLSCYNKTHWEAARRVLKYLKGTSTYGLLLDGKSGTVTYELYTDASFACQPKERKSVTGYVITMAGTSISWCSSNLASVSLSTAEAELIVISEGAKESEWLWYLLREIGFPQENPVQVWCDSKSAISTVQNPGNHKATKHVQVRYLFTRDLVEEGRLDTHYCPTDDMAADILIKALPPTQFSKLREVIGV</sequence>
<protein>
    <submittedName>
        <fullName evidence="1">Unnamed protein product</fullName>
    </submittedName>
</protein>
<dbReference type="OrthoDB" id="115318at2759"/>
<dbReference type="Proteomes" id="UP001165121">
    <property type="component" value="Unassembled WGS sequence"/>
</dbReference>
<accession>A0A9W6Y230</accession>
<dbReference type="InterPro" id="IPR036397">
    <property type="entry name" value="RNaseH_sf"/>
</dbReference>
<dbReference type="AlphaFoldDB" id="A0A9W6Y230"/>
<evidence type="ECO:0000313" key="2">
    <source>
        <dbReference type="Proteomes" id="UP001165121"/>
    </source>
</evidence>
<dbReference type="EMBL" id="BSXT01002677">
    <property type="protein sequence ID" value="GMF50332.1"/>
    <property type="molecule type" value="Genomic_DNA"/>
</dbReference>
<dbReference type="Gene3D" id="3.30.420.10">
    <property type="entry name" value="Ribonuclease H-like superfamily/Ribonuclease H"/>
    <property type="match status" value="1"/>
</dbReference>
<dbReference type="PANTHER" id="PTHR11439:SF440">
    <property type="entry name" value="INTEGRASE CATALYTIC DOMAIN-CONTAINING PROTEIN"/>
    <property type="match status" value="1"/>
</dbReference>
<evidence type="ECO:0000313" key="1">
    <source>
        <dbReference type="EMBL" id="GMF50332.1"/>
    </source>
</evidence>
<dbReference type="InterPro" id="IPR043502">
    <property type="entry name" value="DNA/RNA_pol_sf"/>
</dbReference>
<keyword evidence="2" id="KW-1185">Reference proteome</keyword>